<organism evidence="1 2">
    <name type="scientific">Methanoculleus chikugoensis</name>
    <dbReference type="NCBI Taxonomy" id="118126"/>
    <lineage>
        <taxon>Archaea</taxon>
        <taxon>Methanobacteriati</taxon>
        <taxon>Methanobacteriota</taxon>
        <taxon>Stenosarchaea group</taxon>
        <taxon>Methanomicrobia</taxon>
        <taxon>Methanomicrobiales</taxon>
        <taxon>Methanomicrobiaceae</taxon>
        <taxon>Methanoculleus</taxon>
    </lineage>
</organism>
<name>A0ABN5XKP0_9EURY</name>
<keyword evidence="2" id="KW-1185">Reference proteome</keyword>
<protein>
    <submittedName>
        <fullName evidence="1">Uncharacterized protein</fullName>
    </submittedName>
</protein>
<dbReference type="EMBL" id="AP019781">
    <property type="protein sequence ID" value="BBL68929.1"/>
    <property type="molecule type" value="Genomic_DNA"/>
</dbReference>
<dbReference type="Proteomes" id="UP000824969">
    <property type="component" value="Chromosome"/>
</dbReference>
<gene>
    <name evidence="1" type="ORF">MchiMG62_21100</name>
</gene>
<dbReference type="GeneID" id="66131647"/>
<accession>A0ABN5XKP0</accession>
<reference evidence="1 2" key="1">
    <citation type="submission" date="2019-06" db="EMBL/GenBank/DDBJ databases">
        <title>Complete genome sequence of Methanoculleus chikugoensis strain MG62.</title>
        <authorList>
            <person name="Asakawa S."/>
            <person name="Dianou D."/>
        </authorList>
    </citation>
    <scope>NUCLEOTIDE SEQUENCE [LARGE SCALE GENOMIC DNA]</scope>
    <source>
        <strain evidence="1 2">MG62</strain>
    </source>
</reference>
<evidence type="ECO:0000313" key="2">
    <source>
        <dbReference type="Proteomes" id="UP000824969"/>
    </source>
</evidence>
<dbReference type="RefSeq" id="WP_221056952.1">
    <property type="nucleotide sequence ID" value="NZ_AP019781.1"/>
</dbReference>
<evidence type="ECO:0000313" key="1">
    <source>
        <dbReference type="EMBL" id="BBL68929.1"/>
    </source>
</evidence>
<sequence length="359" mass="36834">MRALAFLCSFLITSTVSAKEYVLNGASIEQFKNGIRYDGEDELIIEIEDDITIAGGGNAGIESAAPVTIRSSAGRTLTIVVDSDEEFLYGIKAPSITIESGNIDITVHGKNSSGGSNAYGICAESGNVTISGGSVSTTVETAAHKNKGIYALRFINIAGGLVNAYQRGGSNTFGLDGGEVETENADDGVIISGGQVVVNSSGAAARNYGIDSKFGTVKISGDAVVFIREDESGRADNFAYNENVTTISGGNAVVFASVGGNYILREDAVLTQNATLLPGGTFEIPAGRTLGVSGGAYLAQPEGATLLFDEGYGAFGYAGSIPESGTVIYAGEEPIQQASVPVAGLLAGLGAAVLLRRRQ</sequence>
<proteinExistence type="predicted"/>